<comment type="subunit">
    <text evidence="5">Acetyl-CoA carboxylase is a heterotetramer composed of biotin carboxyl carrier protein (AccB), biotin carboxylase (AccC) and two subunits of ACCase subunit beta/alpha.</text>
</comment>
<dbReference type="PANTHER" id="PTHR42995">
    <property type="entry name" value="ACETYL-COENZYME A CARBOXYLASE CARBOXYL TRANSFERASE SUBUNIT BETA, CHLOROPLASTIC"/>
    <property type="match status" value="1"/>
</dbReference>
<dbReference type="SUPFAM" id="SSF52096">
    <property type="entry name" value="ClpP/crotonase"/>
    <property type="match status" value="2"/>
</dbReference>
<evidence type="ECO:0000259" key="19">
    <source>
        <dbReference type="PROSITE" id="PS50989"/>
    </source>
</evidence>
<keyword evidence="11" id="KW-0479">Metal-binding</keyword>
<dbReference type="GO" id="GO:0009317">
    <property type="term" value="C:acetyl-CoA carboxylase complex"/>
    <property type="evidence" value="ECO:0007669"/>
    <property type="project" value="InterPro"/>
</dbReference>
<sequence length="486" mass="49949">MTGAAVRAGAREVIEAVVDAGSFESWNTPPTGTGADADYAAALARARERSGVDESVLAGCAQVAGRPVVLIVGEFGFLGGSIGTVAAERVVRAVERATRAGLPILASTASGGTRMQEGTPAFVRMLDIVAAIARHRAAGLPYLVHLRHPTAGGVMASWGALGQITLAEPGALLGFLGPRVTELLTGAPMPEGVQTAENLAARGHVDALVPIEGLRQAITPILDALLDREEPCSPTAPCPAIRPLDADAAEVWESVEATRGPDRLRLSDLYRSGIDLLTPLAGTGHGRPAVQVRLARVTGIPCVLIAQDRHAEHPLGPGDLRAAQRGMALAEEWKLPLITLVDTDGADLSPTAENGGLVFTIAQCMADLQNLTVPSVSVLLGQGAGGGALALLGGRHVVATQRSWLAPLPPEGASAIVHGDTAHAPELAKRQRIGAPDLLAAGIVDRLVPEPKGQTAHELADAVVMATVSALLEQTGLKATTTAAPQ</sequence>
<evidence type="ECO:0000256" key="13">
    <source>
        <dbReference type="ARBA" id="ARBA00022840"/>
    </source>
</evidence>
<keyword evidence="10" id="KW-0547">Nucleotide-binding</keyword>
<dbReference type="RefSeq" id="WP_185054206.1">
    <property type="nucleotide sequence ID" value="NZ_BAABIX010000012.1"/>
</dbReference>
<dbReference type="GO" id="GO:0003989">
    <property type="term" value="F:acetyl-CoA carboxylase activity"/>
    <property type="evidence" value="ECO:0007669"/>
    <property type="project" value="InterPro"/>
</dbReference>
<keyword evidence="12" id="KW-0276">Fatty acid metabolism</keyword>
<evidence type="ECO:0000256" key="6">
    <source>
        <dbReference type="ARBA" id="ARBA00011883"/>
    </source>
</evidence>
<comment type="function">
    <text evidence="16">Component of the acetyl coenzyme A carboxylase (ACC) complex. Biotin carboxylase (BC) catalyzes the carboxylation of biotin on its carrier protein (BCCP) and then the CO(2) group is transferred by the transcarboxylase to acetyl-CoA to form malonyl-CoA.</text>
</comment>
<dbReference type="Pfam" id="PF03255">
    <property type="entry name" value="ACCA"/>
    <property type="match status" value="1"/>
</dbReference>
<dbReference type="PRINTS" id="PR01070">
    <property type="entry name" value="ACCCTRFRASEB"/>
</dbReference>
<evidence type="ECO:0000256" key="3">
    <source>
        <dbReference type="ARBA" id="ARBA00006276"/>
    </source>
</evidence>
<evidence type="ECO:0000256" key="16">
    <source>
        <dbReference type="ARBA" id="ARBA00025280"/>
    </source>
</evidence>
<evidence type="ECO:0000256" key="8">
    <source>
        <dbReference type="ARBA" id="ARBA00022516"/>
    </source>
</evidence>
<comment type="similarity">
    <text evidence="3">In the C-terminal section; belongs to the AccA family.</text>
</comment>
<comment type="caution">
    <text evidence="20">The sequence shown here is derived from an EMBL/GenBank/DDBJ whole genome shotgun (WGS) entry which is preliminary data.</text>
</comment>
<dbReference type="EMBL" id="JACHGN010000017">
    <property type="protein sequence ID" value="MBB5137279.1"/>
    <property type="molecule type" value="Genomic_DNA"/>
</dbReference>
<accession>A0A840PE67</accession>
<comment type="catalytic activity">
    <reaction evidence="17">
        <text>N(6)-carboxybiotinyl-L-lysyl-[protein] + acetyl-CoA = N(6)-biotinyl-L-lysyl-[protein] + malonyl-CoA</text>
        <dbReference type="Rhea" id="RHEA:54728"/>
        <dbReference type="Rhea" id="RHEA-COMP:10505"/>
        <dbReference type="Rhea" id="RHEA-COMP:10506"/>
        <dbReference type="ChEBI" id="CHEBI:57288"/>
        <dbReference type="ChEBI" id="CHEBI:57384"/>
        <dbReference type="ChEBI" id="CHEBI:83144"/>
        <dbReference type="ChEBI" id="CHEBI:83145"/>
        <dbReference type="EC" id="2.1.3.15"/>
    </reaction>
</comment>
<dbReference type="PROSITE" id="PS50989">
    <property type="entry name" value="COA_CT_CTER"/>
    <property type="match status" value="1"/>
</dbReference>
<evidence type="ECO:0000256" key="17">
    <source>
        <dbReference type="ARBA" id="ARBA00049152"/>
    </source>
</evidence>
<evidence type="ECO:0000256" key="10">
    <source>
        <dbReference type="ARBA" id="ARBA00022741"/>
    </source>
</evidence>
<dbReference type="PANTHER" id="PTHR42995:SF5">
    <property type="entry name" value="ACETYL-COENZYME A CARBOXYLASE CARBOXYL TRANSFERASE SUBUNIT BETA, CHLOROPLASTIC"/>
    <property type="match status" value="1"/>
</dbReference>
<gene>
    <name evidence="20" type="ORF">HNP84_007031</name>
</gene>
<comment type="subcellular location">
    <subcellularLocation>
        <location evidence="2">Cytoplasm</location>
    </subcellularLocation>
</comment>
<feature type="domain" description="CoA carboxyltransferase N-terminal" evidence="18">
    <location>
        <begin position="1"/>
        <end position="240"/>
    </location>
</feature>
<keyword evidence="21" id="KW-1185">Reference proteome</keyword>
<evidence type="ECO:0000256" key="14">
    <source>
        <dbReference type="ARBA" id="ARBA00023098"/>
    </source>
</evidence>
<comment type="similarity">
    <text evidence="4">In the N-terminal section; belongs to the AccD/PCCB family.</text>
</comment>
<dbReference type="InterPro" id="IPR029045">
    <property type="entry name" value="ClpP/crotonase-like_dom_sf"/>
</dbReference>
<dbReference type="GO" id="GO:0005524">
    <property type="term" value="F:ATP binding"/>
    <property type="evidence" value="ECO:0007669"/>
    <property type="project" value="UniProtKB-KW"/>
</dbReference>
<keyword evidence="8" id="KW-0444">Lipid biosynthesis</keyword>
<dbReference type="Pfam" id="PF01039">
    <property type="entry name" value="Carboxyl_trans"/>
    <property type="match status" value="1"/>
</dbReference>
<keyword evidence="20" id="KW-0436">Ligase</keyword>
<evidence type="ECO:0000313" key="20">
    <source>
        <dbReference type="EMBL" id="MBB5137279.1"/>
    </source>
</evidence>
<dbReference type="GO" id="GO:0006633">
    <property type="term" value="P:fatty acid biosynthetic process"/>
    <property type="evidence" value="ECO:0007669"/>
    <property type="project" value="UniProtKB-KW"/>
</dbReference>
<evidence type="ECO:0000256" key="11">
    <source>
        <dbReference type="ARBA" id="ARBA00022771"/>
    </source>
</evidence>
<evidence type="ECO:0000259" key="18">
    <source>
        <dbReference type="PROSITE" id="PS50980"/>
    </source>
</evidence>
<evidence type="ECO:0000313" key="21">
    <source>
        <dbReference type="Proteomes" id="UP000578449"/>
    </source>
</evidence>
<dbReference type="GO" id="GO:0008270">
    <property type="term" value="F:zinc ion binding"/>
    <property type="evidence" value="ECO:0007669"/>
    <property type="project" value="UniProtKB-KW"/>
</dbReference>
<comment type="cofactor">
    <cofactor evidence="1">
        <name>Zn(2+)</name>
        <dbReference type="ChEBI" id="CHEBI:29105"/>
    </cofactor>
</comment>
<dbReference type="GO" id="GO:0016743">
    <property type="term" value="F:carboxyl- or carbamoyltransferase activity"/>
    <property type="evidence" value="ECO:0007669"/>
    <property type="project" value="InterPro"/>
</dbReference>
<keyword evidence="9 20" id="KW-0808">Transferase</keyword>
<dbReference type="Gene3D" id="3.90.226.10">
    <property type="entry name" value="2-enoyl-CoA Hydratase, Chain A, domain 1"/>
    <property type="match status" value="2"/>
</dbReference>
<reference evidence="20 21" key="1">
    <citation type="submission" date="2020-08" db="EMBL/GenBank/DDBJ databases">
        <title>Genomic Encyclopedia of Type Strains, Phase IV (KMG-IV): sequencing the most valuable type-strain genomes for metagenomic binning, comparative biology and taxonomic classification.</title>
        <authorList>
            <person name="Goeker M."/>
        </authorList>
    </citation>
    <scope>NUCLEOTIDE SEQUENCE [LARGE SCALE GENOMIC DNA]</scope>
    <source>
        <strain evidence="20 21">DSM 45615</strain>
    </source>
</reference>
<keyword evidence="15" id="KW-0275">Fatty acid biosynthesis</keyword>
<dbReference type="EC" id="2.1.3.15" evidence="6"/>
<keyword evidence="11" id="KW-0862">Zinc</keyword>
<dbReference type="GO" id="GO:2001295">
    <property type="term" value="P:malonyl-CoA biosynthetic process"/>
    <property type="evidence" value="ECO:0007669"/>
    <property type="project" value="TreeGrafter"/>
</dbReference>
<dbReference type="InterPro" id="IPR011762">
    <property type="entry name" value="COA_CT_N"/>
</dbReference>
<evidence type="ECO:0000256" key="7">
    <source>
        <dbReference type="ARBA" id="ARBA00018312"/>
    </source>
</evidence>
<evidence type="ECO:0000256" key="4">
    <source>
        <dbReference type="ARBA" id="ARBA00010284"/>
    </source>
</evidence>
<feature type="domain" description="CoA carboxyltransferase C-terminal" evidence="19">
    <location>
        <begin position="243"/>
        <end position="474"/>
    </location>
</feature>
<keyword evidence="14" id="KW-0443">Lipid metabolism</keyword>
<evidence type="ECO:0000256" key="1">
    <source>
        <dbReference type="ARBA" id="ARBA00001947"/>
    </source>
</evidence>
<proteinExistence type="inferred from homology"/>
<evidence type="ECO:0000256" key="9">
    <source>
        <dbReference type="ARBA" id="ARBA00022679"/>
    </source>
</evidence>
<keyword evidence="13" id="KW-0067">ATP-binding</keyword>
<evidence type="ECO:0000256" key="15">
    <source>
        <dbReference type="ARBA" id="ARBA00023160"/>
    </source>
</evidence>
<protein>
    <recommendedName>
        <fullName evidence="7">Acetyl-coenzyme A carboxylase carboxyl transferase subunits beta/alpha</fullName>
        <ecNumber evidence="6">2.1.3.15</ecNumber>
    </recommendedName>
</protein>
<organism evidence="20 21">
    <name type="scientific">Thermocatellispora tengchongensis</name>
    <dbReference type="NCBI Taxonomy" id="1073253"/>
    <lineage>
        <taxon>Bacteria</taxon>
        <taxon>Bacillati</taxon>
        <taxon>Actinomycetota</taxon>
        <taxon>Actinomycetes</taxon>
        <taxon>Streptosporangiales</taxon>
        <taxon>Streptosporangiaceae</taxon>
        <taxon>Thermocatellispora</taxon>
    </lineage>
</organism>
<dbReference type="Proteomes" id="UP000578449">
    <property type="component" value="Unassembled WGS sequence"/>
</dbReference>
<dbReference type="InterPro" id="IPR011763">
    <property type="entry name" value="COA_CT_C"/>
</dbReference>
<evidence type="ECO:0000256" key="12">
    <source>
        <dbReference type="ARBA" id="ARBA00022832"/>
    </source>
</evidence>
<keyword evidence="11" id="KW-0863">Zinc-finger</keyword>
<dbReference type="PROSITE" id="PS50980">
    <property type="entry name" value="COA_CT_NTER"/>
    <property type="match status" value="1"/>
</dbReference>
<dbReference type="InterPro" id="IPR000438">
    <property type="entry name" value="Acetyl_CoA_COase_Trfase_b_su"/>
</dbReference>
<evidence type="ECO:0000256" key="2">
    <source>
        <dbReference type="ARBA" id="ARBA00004496"/>
    </source>
</evidence>
<dbReference type="InterPro" id="IPR034733">
    <property type="entry name" value="AcCoA_carboxyl_beta"/>
</dbReference>
<dbReference type="AlphaFoldDB" id="A0A840PE67"/>
<name>A0A840PE67_9ACTN</name>
<dbReference type="InterPro" id="IPR001095">
    <property type="entry name" value="Acetyl_CoA_COase_a_su"/>
</dbReference>
<evidence type="ECO:0000256" key="5">
    <source>
        <dbReference type="ARBA" id="ARBA00011664"/>
    </source>
</evidence>